<sequence length="1026" mass="104321">MKPVYQLLTALVLSIFLIACGGGDGETPCPPNTPCDLLEQPDPGSETTLNISLVLVDTNGNATQNVTATRPGKLIATVSGIDTATVVSFSTTIGELPITTAVTDVNGKASVDILAGTTLGAGTVTAKLDTGEFATTVVVIGASDLQMGSGNPFTSGVAAVSSAQLSAGGTASVSVVIQDANGTPFTDPAQVMFSSTCSQSSPTKAAFDTPIALVNGVATSTYLANGCVGDDPIMVTANVGGQNLSAVANINVLPANVGSIIFVSATPDIIGVKGSGMQETSEVVFQVMDTSGKTVANKTVNFALDTTAGGISLSQASAISNTQGLVKTVVNSGTEPTSVRVNASIAAQGSTPMITSQSRKIVISNGSPEISLTLVDGQGNAIPNVTATYPGKLVATVTGIDDPVIVTFSASLGELPIKTAVTDANGQASVDILAGTTLGAATATATLMTGETASTIVIVGVADVQMGSGTPFTESVAAVSLAQLSAGGTATVSVRLQDSNGNPFTEPAQVNFASTCSQLSPAKASLDTPVVLVNGMASSTYQAKGCEGDDPIRVTANVGGKNLSATASINVLPASVGSIVFVSVTPQLIGIKDAGLNETSSVVFKVMDIDSNPVANKTINFALNTSMGGISLSQSQAISDAQGMVHTVVNSGTTATTVRVTASIPATADSPEITSQSRELVISTGIPDQDSFTFYPEVLNPECWGYVGEIIPVHVRMADAFNNPPADGTAVNFNTEGGAIDASCLTVSGSCSVNFYCQHPIPTNGRSTVLATAIGEESFADINGNGRFDAGDENDAFLGINGYDGKDVEGKPYDLGEAFVDFNEDQLYNPEQTGGLPGGEEEELIDFNGNGHFEDKDGLYNGVLCAKDTNNQPHAGCANPDLGQSRSLNIREDFVIVMAGSKGVGSSIVITDSCQSGDPGCSLTVADNTNGTLDVELEAAGSVSLVISDVNNQQMPFGTKVTFSASVGEIITEDNYNWPSSNTPGGMRFGVAVKGETTPKSGTLVVETLTPHGVSTQVEVIPIVIH</sequence>
<evidence type="ECO:0000313" key="2">
    <source>
        <dbReference type="EMBL" id="QSX30929.1"/>
    </source>
</evidence>
<dbReference type="Gene3D" id="2.60.40.10">
    <property type="entry name" value="Immunoglobulins"/>
    <property type="match status" value="5"/>
</dbReference>
<reference evidence="2 3" key="1">
    <citation type="submission" date="2021-03" db="EMBL/GenBank/DDBJ databases">
        <title>Novel species identification of genus Shewanella.</title>
        <authorList>
            <person name="Liu G."/>
            <person name="Zhang Q."/>
        </authorList>
    </citation>
    <scope>NUCLEOTIDE SEQUENCE [LARGE SCALE GENOMIC DNA]</scope>
    <source>
        <strain evidence="2 3">FJAT-53726</strain>
    </source>
</reference>
<protein>
    <recommendedName>
        <fullName evidence="4">Big-1 domain-containing protein</fullName>
    </recommendedName>
</protein>
<dbReference type="KEGG" id="scyp:JYB88_04585"/>
<keyword evidence="3" id="KW-1185">Reference proteome</keyword>
<gene>
    <name evidence="2" type="ORF">JYB88_04585</name>
</gene>
<dbReference type="EMBL" id="CP071504">
    <property type="protein sequence ID" value="QSX30929.1"/>
    <property type="molecule type" value="Genomic_DNA"/>
</dbReference>
<keyword evidence="1" id="KW-0732">Signal</keyword>
<feature type="chain" id="PRO_5037217317" description="Big-1 domain-containing protein" evidence="1">
    <location>
        <begin position="22"/>
        <end position="1026"/>
    </location>
</feature>
<dbReference type="PROSITE" id="PS51257">
    <property type="entry name" value="PROKAR_LIPOPROTEIN"/>
    <property type="match status" value="1"/>
</dbReference>
<dbReference type="SUPFAM" id="SSF49373">
    <property type="entry name" value="Invasin/intimin cell-adhesion fragments"/>
    <property type="match status" value="4"/>
</dbReference>
<feature type="signal peptide" evidence="1">
    <location>
        <begin position="1"/>
        <end position="21"/>
    </location>
</feature>
<accession>A0A974XMA1</accession>
<dbReference type="InterPro" id="IPR008964">
    <property type="entry name" value="Invasin/intimin_cell_adhesion"/>
</dbReference>
<dbReference type="AlphaFoldDB" id="A0A974XMA1"/>
<evidence type="ECO:0008006" key="4">
    <source>
        <dbReference type="Google" id="ProtNLM"/>
    </source>
</evidence>
<dbReference type="InterPro" id="IPR013783">
    <property type="entry name" value="Ig-like_fold"/>
</dbReference>
<evidence type="ECO:0000313" key="3">
    <source>
        <dbReference type="Proteomes" id="UP000663281"/>
    </source>
</evidence>
<dbReference type="Proteomes" id="UP000663281">
    <property type="component" value="Chromosome"/>
</dbReference>
<dbReference type="RefSeq" id="WP_207325637.1">
    <property type="nucleotide sequence ID" value="NZ_CP071504.1"/>
</dbReference>
<evidence type="ECO:0000256" key="1">
    <source>
        <dbReference type="SAM" id="SignalP"/>
    </source>
</evidence>
<name>A0A974XMA1_9GAMM</name>
<organism evidence="2 3">
    <name type="scientific">Shewanella cyperi</name>
    <dbReference type="NCBI Taxonomy" id="2814292"/>
    <lineage>
        <taxon>Bacteria</taxon>
        <taxon>Pseudomonadati</taxon>
        <taxon>Pseudomonadota</taxon>
        <taxon>Gammaproteobacteria</taxon>
        <taxon>Alteromonadales</taxon>
        <taxon>Shewanellaceae</taxon>
        <taxon>Shewanella</taxon>
    </lineage>
</organism>
<proteinExistence type="predicted"/>